<feature type="transmembrane region" description="Helical" evidence="8">
    <location>
        <begin position="128"/>
        <end position="147"/>
    </location>
</feature>
<sequence length="448" mass="52850">MLKKVINKYNLILGLIFLIFAAFTLYLALNVKMEISPDSWYHLRVSQTYSTTLTIPENAEVTYQWRDITNIPYLYFWTNGRILNLNDSIFEFNHVILLRIINIVYSLLTLVGVYLLSKEVIKNKWARLIPLVLITNTLMFLLLSSSINYDNLGNMFATFAILFFVKTIKYKGEFKYPLLTILMLCLGTLTKFTIVPLAVILVIFLLFEFIKNFNIWKESFKKRDLFYIVPLLLFGTLNILLYGNNLLKYQELTPSCEKVLTHEQCLENGVYYRDMITMPAVEVNLKEMILSGERLDPLRYTGVWVWEMTKRTVGIMGDSSFYHDILTISVFTFLIVISFLIGIYNWKKLKKEHKYLFFITISYLLILLFFQNYDMYLKRGYPTLALQGRYMFPVISSFYVLLSVFWLSINNRYLRLFIILTTLILLIIFSIPYFLLNIDSSWFGPIIY</sequence>
<evidence type="ECO:0000313" key="11">
    <source>
        <dbReference type="Proteomes" id="UP000233417"/>
    </source>
</evidence>
<feature type="transmembrane region" description="Helical" evidence="8">
    <location>
        <begin position="178"/>
        <end position="205"/>
    </location>
</feature>
<comment type="subcellular location">
    <subcellularLocation>
        <location evidence="1">Cell membrane</location>
        <topology evidence="1">Multi-pass membrane protein</topology>
    </subcellularLocation>
</comment>
<keyword evidence="2" id="KW-1003">Cell membrane</keyword>
<dbReference type="AlphaFoldDB" id="A0A2N2F3H9"/>
<feature type="transmembrane region" description="Helical" evidence="8">
    <location>
        <begin position="325"/>
        <end position="346"/>
    </location>
</feature>
<evidence type="ECO:0000259" key="9">
    <source>
        <dbReference type="Pfam" id="PF13231"/>
    </source>
</evidence>
<feature type="transmembrane region" description="Helical" evidence="8">
    <location>
        <begin position="390"/>
        <end position="409"/>
    </location>
</feature>
<feature type="transmembrane region" description="Helical" evidence="8">
    <location>
        <begin position="96"/>
        <end position="116"/>
    </location>
</feature>
<dbReference type="GO" id="GO:0016763">
    <property type="term" value="F:pentosyltransferase activity"/>
    <property type="evidence" value="ECO:0007669"/>
    <property type="project" value="TreeGrafter"/>
</dbReference>
<dbReference type="EMBL" id="PHAO01000001">
    <property type="protein sequence ID" value="PKN02739.1"/>
    <property type="molecule type" value="Genomic_DNA"/>
</dbReference>
<feature type="transmembrane region" description="Helical" evidence="8">
    <location>
        <begin position="416"/>
        <end position="435"/>
    </location>
</feature>
<feature type="domain" description="Glycosyltransferase RgtA/B/C/D-like" evidence="9">
    <location>
        <begin position="85"/>
        <end position="209"/>
    </location>
</feature>
<accession>A0A2N2F3H9</accession>
<gene>
    <name evidence="10" type="ORF">CVU76_01745</name>
</gene>
<keyword evidence="4" id="KW-0808">Transferase</keyword>
<dbReference type="PANTHER" id="PTHR33908:SF11">
    <property type="entry name" value="MEMBRANE PROTEIN"/>
    <property type="match status" value="1"/>
</dbReference>
<evidence type="ECO:0000256" key="3">
    <source>
        <dbReference type="ARBA" id="ARBA00022676"/>
    </source>
</evidence>
<keyword evidence="3" id="KW-0328">Glycosyltransferase</keyword>
<protein>
    <recommendedName>
        <fullName evidence="9">Glycosyltransferase RgtA/B/C/D-like domain-containing protein</fullName>
    </recommendedName>
</protein>
<feature type="transmembrane region" description="Helical" evidence="8">
    <location>
        <begin position="225"/>
        <end position="243"/>
    </location>
</feature>
<evidence type="ECO:0000313" key="10">
    <source>
        <dbReference type="EMBL" id="PKN02739.1"/>
    </source>
</evidence>
<name>A0A2N2F3H9_9BACT</name>
<keyword evidence="6 8" id="KW-1133">Transmembrane helix</keyword>
<evidence type="ECO:0000256" key="8">
    <source>
        <dbReference type="SAM" id="Phobius"/>
    </source>
</evidence>
<evidence type="ECO:0000256" key="5">
    <source>
        <dbReference type="ARBA" id="ARBA00022692"/>
    </source>
</evidence>
<feature type="transmembrane region" description="Helical" evidence="8">
    <location>
        <begin position="12"/>
        <end position="29"/>
    </location>
</feature>
<keyword evidence="5 8" id="KW-0812">Transmembrane</keyword>
<evidence type="ECO:0000256" key="4">
    <source>
        <dbReference type="ARBA" id="ARBA00022679"/>
    </source>
</evidence>
<dbReference type="GO" id="GO:0005886">
    <property type="term" value="C:plasma membrane"/>
    <property type="evidence" value="ECO:0007669"/>
    <property type="project" value="UniProtKB-SubCell"/>
</dbReference>
<evidence type="ECO:0000256" key="2">
    <source>
        <dbReference type="ARBA" id="ARBA00022475"/>
    </source>
</evidence>
<keyword evidence="7 8" id="KW-0472">Membrane</keyword>
<evidence type="ECO:0000256" key="6">
    <source>
        <dbReference type="ARBA" id="ARBA00022989"/>
    </source>
</evidence>
<dbReference type="Proteomes" id="UP000233417">
    <property type="component" value="Unassembled WGS sequence"/>
</dbReference>
<dbReference type="Pfam" id="PF13231">
    <property type="entry name" value="PMT_2"/>
    <property type="match status" value="1"/>
</dbReference>
<evidence type="ECO:0000256" key="1">
    <source>
        <dbReference type="ARBA" id="ARBA00004651"/>
    </source>
</evidence>
<comment type="caution">
    <text evidence="10">The sequence shown here is derived from an EMBL/GenBank/DDBJ whole genome shotgun (WGS) entry which is preliminary data.</text>
</comment>
<dbReference type="PANTHER" id="PTHR33908">
    <property type="entry name" value="MANNOSYLTRANSFERASE YKCB-RELATED"/>
    <property type="match status" value="1"/>
</dbReference>
<organism evidence="10 11">
    <name type="scientific">Candidatus Dojkabacteria bacterium HGW-Dojkabacteria-1</name>
    <dbReference type="NCBI Taxonomy" id="2013761"/>
    <lineage>
        <taxon>Bacteria</taxon>
        <taxon>Candidatus Dojkabacteria</taxon>
    </lineage>
</organism>
<dbReference type="InterPro" id="IPR050297">
    <property type="entry name" value="LipidA_mod_glycosyltrf_83"/>
</dbReference>
<proteinExistence type="predicted"/>
<evidence type="ECO:0000256" key="7">
    <source>
        <dbReference type="ARBA" id="ARBA00023136"/>
    </source>
</evidence>
<dbReference type="InterPro" id="IPR038731">
    <property type="entry name" value="RgtA/B/C-like"/>
</dbReference>
<feature type="transmembrane region" description="Helical" evidence="8">
    <location>
        <begin position="353"/>
        <end position="370"/>
    </location>
</feature>
<reference evidence="10 11" key="1">
    <citation type="journal article" date="2017" name="ISME J.">
        <title>Potential for microbial H2 and metal transformations associated with novel bacteria and archaea in deep terrestrial subsurface sediments.</title>
        <authorList>
            <person name="Hernsdorf A.W."/>
            <person name="Amano Y."/>
            <person name="Miyakawa K."/>
            <person name="Ise K."/>
            <person name="Suzuki Y."/>
            <person name="Anantharaman K."/>
            <person name="Probst A."/>
            <person name="Burstein D."/>
            <person name="Thomas B.C."/>
            <person name="Banfield J.F."/>
        </authorList>
    </citation>
    <scope>NUCLEOTIDE SEQUENCE [LARGE SCALE GENOMIC DNA]</scope>
    <source>
        <strain evidence="10">HGW-Dojkabacteria-1</strain>
    </source>
</reference>
<dbReference type="GO" id="GO:0009103">
    <property type="term" value="P:lipopolysaccharide biosynthetic process"/>
    <property type="evidence" value="ECO:0007669"/>
    <property type="project" value="UniProtKB-ARBA"/>
</dbReference>